<dbReference type="Pfam" id="PF09958">
    <property type="entry name" value="DUF2192"/>
    <property type="match status" value="1"/>
</dbReference>
<dbReference type="EMBL" id="CP077717">
    <property type="protein sequence ID" value="QXJ27280.1"/>
    <property type="molecule type" value="Genomic_DNA"/>
</dbReference>
<evidence type="ECO:0000313" key="2">
    <source>
        <dbReference type="Proteomes" id="UP000694018"/>
    </source>
</evidence>
<accession>A0A8F5BLC3</accession>
<proteinExistence type="predicted"/>
<evidence type="ECO:0000313" key="1">
    <source>
        <dbReference type="EMBL" id="QXJ27280.1"/>
    </source>
</evidence>
<reference evidence="1" key="1">
    <citation type="journal article" date="2021" name="Environ. Microbiol.">
        <title>New insights into the diversity and evolution of the archaeal mobilome from three complete genomes of Saccharolobus shibatae.</title>
        <authorList>
            <person name="Medvedeva S."/>
            <person name="Brandt D."/>
            <person name="Cvirkaite-Krupovic V."/>
            <person name="Liu Y."/>
            <person name="Severinov K."/>
            <person name="Ishino S."/>
            <person name="Ishino Y."/>
            <person name="Prangishvili D."/>
            <person name="Kalinowski J."/>
            <person name="Krupovic M."/>
        </authorList>
    </citation>
    <scope>NUCLEOTIDE SEQUENCE</scope>
    <source>
        <strain evidence="1">B12</strain>
    </source>
</reference>
<evidence type="ECO:0008006" key="3">
    <source>
        <dbReference type="Google" id="ProtNLM"/>
    </source>
</evidence>
<dbReference type="AlphaFoldDB" id="A0A8F5BLC3"/>
<dbReference type="KEGG" id="sshi:J5U23_00142"/>
<dbReference type="RefSeq" id="WP_218259037.1">
    <property type="nucleotide sequence ID" value="NZ_CP077717.1"/>
</dbReference>
<dbReference type="Proteomes" id="UP000694018">
    <property type="component" value="Chromosome"/>
</dbReference>
<organism evidence="1 2">
    <name type="scientific">Saccharolobus shibatae (strain ATCC 51178 / DSM 5389 / JCM 8931 / NBRC 15437 / B12)</name>
    <name type="common">Sulfolobus shibatae</name>
    <dbReference type="NCBI Taxonomy" id="523848"/>
    <lineage>
        <taxon>Archaea</taxon>
        <taxon>Thermoproteota</taxon>
        <taxon>Thermoprotei</taxon>
        <taxon>Sulfolobales</taxon>
        <taxon>Sulfolobaceae</taxon>
        <taxon>Saccharolobus</taxon>
    </lineage>
</organism>
<dbReference type="GeneID" id="65561763"/>
<dbReference type="InterPro" id="IPR018693">
    <property type="entry name" value="DUF2192"/>
</dbReference>
<gene>
    <name evidence="1" type="ORF">J5U23_00142</name>
</gene>
<dbReference type="OrthoDB" id="30879at2157"/>
<name>A0A8F5BLC3_SACSH</name>
<protein>
    <recommendedName>
        <fullName evidence="3">DUF2192 domain-containing protein</fullName>
    </recommendedName>
</protein>
<sequence>MVKEIYRERIKVLTDIWSLLMESWESLSREDVIEIVKNAYTKKNIKPFRGFNADGLYEKELVSLFVVGKYGLGLFEDNKQIFDKLLSKEEDYDEISRLIINGSVNEAFEKSGNNKEVLARALRTTFTKIVFSFESEDKMYKSLRNLNISEKDEIKHTSRSFSRFYTAFKLAESIAEGIVRDRLTYIATKKAIAISIGIEYPLPKADYVALIAKEVFNVNKKVLNKVLGIKV</sequence>